<proteinExistence type="predicted"/>
<name>A0A5E7EV71_PSEFL</name>
<reference evidence="3 4" key="1">
    <citation type="submission" date="2019-09" db="EMBL/GenBank/DDBJ databases">
        <authorList>
            <person name="Chandra G."/>
            <person name="Truman W A."/>
        </authorList>
    </citation>
    <scope>NUCLEOTIDE SEQUENCE [LARGE SCALE GENOMIC DNA]</scope>
    <source>
        <strain evidence="3">PS691</strain>
    </source>
</reference>
<feature type="signal peptide" evidence="1">
    <location>
        <begin position="1"/>
        <end position="22"/>
    </location>
</feature>
<evidence type="ECO:0000313" key="4">
    <source>
        <dbReference type="Proteomes" id="UP000337909"/>
    </source>
</evidence>
<dbReference type="SUPFAM" id="SSF63829">
    <property type="entry name" value="Calcium-dependent phosphotriesterase"/>
    <property type="match status" value="1"/>
</dbReference>
<dbReference type="Pfam" id="PF08450">
    <property type="entry name" value="SGL"/>
    <property type="match status" value="1"/>
</dbReference>
<organism evidence="3 4">
    <name type="scientific">Pseudomonas fluorescens</name>
    <dbReference type="NCBI Taxonomy" id="294"/>
    <lineage>
        <taxon>Bacteria</taxon>
        <taxon>Pseudomonadati</taxon>
        <taxon>Pseudomonadota</taxon>
        <taxon>Gammaproteobacteria</taxon>
        <taxon>Pseudomonadales</taxon>
        <taxon>Pseudomonadaceae</taxon>
        <taxon>Pseudomonas</taxon>
    </lineage>
</organism>
<dbReference type="InterPro" id="IPR013658">
    <property type="entry name" value="SGL"/>
</dbReference>
<dbReference type="RefSeq" id="WP_150644754.1">
    <property type="nucleotide sequence ID" value="NZ_CABVHQ010000070.1"/>
</dbReference>
<dbReference type="AlphaFoldDB" id="A0A5E7EV71"/>
<feature type="chain" id="PRO_5022775204" description="SMP-30/Gluconolactonase/LRE-like region domain-containing protein" evidence="1">
    <location>
        <begin position="23"/>
        <end position="371"/>
    </location>
</feature>
<accession>A0A5E7EV71</accession>
<dbReference type="PANTHER" id="PTHR11799">
    <property type="entry name" value="PARAOXONASE"/>
    <property type="match status" value="1"/>
</dbReference>
<dbReference type="Gene3D" id="2.120.10.30">
    <property type="entry name" value="TolB, C-terminal domain"/>
    <property type="match status" value="1"/>
</dbReference>
<dbReference type="OrthoDB" id="1158171at2"/>
<evidence type="ECO:0000256" key="1">
    <source>
        <dbReference type="SAM" id="SignalP"/>
    </source>
</evidence>
<dbReference type="PANTHER" id="PTHR11799:SF12">
    <property type="entry name" value="PARAOXONASE-RELATED"/>
    <property type="match status" value="1"/>
</dbReference>
<dbReference type="EMBL" id="CABVHQ010000070">
    <property type="protein sequence ID" value="VVO30835.1"/>
    <property type="molecule type" value="Genomic_DNA"/>
</dbReference>
<evidence type="ECO:0000259" key="2">
    <source>
        <dbReference type="Pfam" id="PF08450"/>
    </source>
</evidence>
<keyword evidence="1" id="KW-0732">Signal</keyword>
<gene>
    <name evidence="3" type="ORF">PS691_04929</name>
</gene>
<dbReference type="InterPro" id="IPR011042">
    <property type="entry name" value="6-blade_b-propeller_TolB-like"/>
</dbReference>
<evidence type="ECO:0000313" key="3">
    <source>
        <dbReference type="EMBL" id="VVO30835.1"/>
    </source>
</evidence>
<dbReference type="Proteomes" id="UP000337909">
    <property type="component" value="Unassembled WGS sequence"/>
</dbReference>
<dbReference type="InterPro" id="IPR051288">
    <property type="entry name" value="Serum_paraoxonase/arylesterase"/>
</dbReference>
<sequence length="371" mass="39525" precursor="true">MHKRSSALVGLACAMAGFMTYAATPPPCAAGSGYQPLCGIEPPEDLVLSPDGRYLLMGITPGLSGQHASRLRIMDLATQQARDLPLSVAPQAGWGEESCAAPDKLLGAHGIHLSPRVDGRQQLLVVNHNGREAIEFLELKPLDGSWVAVWHGCVEQRGSGRFNDVAATPGGGLVATVMFESDSMAPAIPLEQLLDGRDTGYLMTWAPGLPLVKVKGSDAPFPNGVQVSADGRQAWFAAWTAKEVRQFDLQQGTTRQRIVLDFMPDNLSWTAKGQLLAAGIEDPDVFRACFKARDEHCASAFQVALIDPEQATAEVLFKAPPGLLAGASVALEVGTKLFVGAYTGDRLLKLDGMPESIRQGRSDPESITGSQ</sequence>
<feature type="domain" description="SMP-30/Gluconolactonase/LRE-like region" evidence="2">
    <location>
        <begin position="121"/>
        <end position="279"/>
    </location>
</feature>
<protein>
    <recommendedName>
        <fullName evidence="2">SMP-30/Gluconolactonase/LRE-like region domain-containing protein</fullName>
    </recommendedName>
</protein>